<keyword evidence="2" id="KW-0812">Transmembrane</keyword>
<dbReference type="Proteomes" id="UP001596456">
    <property type="component" value="Unassembled WGS sequence"/>
</dbReference>
<evidence type="ECO:0000256" key="1">
    <source>
        <dbReference type="SAM" id="MobiDB-lite"/>
    </source>
</evidence>
<keyword evidence="2" id="KW-1133">Transmembrane helix</keyword>
<proteinExistence type="predicted"/>
<name>A0ABW2KX47_9PROT</name>
<keyword evidence="2" id="KW-0472">Membrane</keyword>
<accession>A0ABW2KX47</accession>
<reference evidence="4" key="1">
    <citation type="journal article" date="2019" name="Int. J. Syst. Evol. Microbiol.">
        <title>The Global Catalogue of Microorganisms (GCM) 10K type strain sequencing project: providing services to taxonomists for standard genome sequencing and annotation.</title>
        <authorList>
            <consortium name="The Broad Institute Genomics Platform"/>
            <consortium name="The Broad Institute Genome Sequencing Center for Infectious Disease"/>
            <person name="Wu L."/>
            <person name="Ma J."/>
        </authorList>
    </citation>
    <scope>NUCLEOTIDE SEQUENCE [LARGE SCALE GENOMIC DNA]</scope>
    <source>
        <strain evidence="4">CGMCC 1.16275</strain>
    </source>
</reference>
<keyword evidence="4" id="KW-1185">Reference proteome</keyword>
<dbReference type="EMBL" id="JBHTCM010000010">
    <property type="protein sequence ID" value="MFC7333893.1"/>
    <property type="molecule type" value="Genomic_DNA"/>
</dbReference>
<feature type="region of interest" description="Disordered" evidence="1">
    <location>
        <begin position="139"/>
        <end position="169"/>
    </location>
</feature>
<evidence type="ECO:0008006" key="5">
    <source>
        <dbReference type="Google" id="ProtNLM"/>
    </source>
</evidence>
<sequence length="169" mass="17849">MGIHTTRTTVTFRHPFRLDGFDTPWPPGLYEVETDEEDLQDLSFPSRRRIRTMIYRQDKEHGISEAVPITPDALAAALAVDVVQGNPAPPPDGAGPAADPHHALPRGRGGIQITPVWVVPLVIGVCILLAAWFGPFSPPGTPPAGKGAVGPSGPGPVSSPPDRPPSGRP</sequence>
<gene>
    <name evidence="3" type="ORF">ACFQPS_12035</name>
</gene>
<evidence type="ECO:0000256" key="2">
    <source>
        <dbReference type="SAM" id="Phobius"/>
    </source>
</evidence>
<evidence type="ECO:0000313" key="4">
    <source>
        <dbReference type="Proteomes" id="UP001596456"/>
    </source>
</evidence>
<feature type="compositionally biased region" description="Pro residues" evidence="1">
    <location>
        <begin position="153"/>
        <end position="169"/>
    </location>
</feature>
<protein>
    <recommendedName>
        <fullName evidence="5">DUF4178 domain-containing protein</fullName>
    </recommendedName>
</protein>
<feature type="transmembrane region" description="Helical" evidence="2">
    <location>
        <begin position="116"/>
        <end position="134"/>
    </location>
</feature>
<comment type="caution">
    <text evidence="3">The sequence shown here is derived from an EMBL/GenBank/DDBJ whole genome shotgun (WGS) entry which is preliminary data.</text>
</comment>
<feature type="region of interest" description="Disordered" evidence="1">
    <location>
        <begin position="85"/>
        <end position="106"/>
    </location>
</feature>
<dbReference type="RefSeq" id="WP_377359267.1">
    <property type="nucleotide sequence ID" value="NZ_JBHTCM010000010.1"/>
</dbReference>
<organism evidence="3 4">
    <name type="scientific">Rhodocista pekingensis</name>
    <dbReference type="NCBI Taxonomy" id="201185"/>
    <lineage>
        <taxon>Bacteria</taxon>
        <taxon>Pseudomonadati</taxon>
        <taxon>Pseudomonadota</taxon>
        <taxon>Alphaproteobacteria</taxon>
        <taxon>Rhodospirillales</taxon>
        <taxon>Azospirillaceae</taxon>
        <taxon>Rhodocista</taxon>
    </lineage>
</organism>
<evidence type="ECO:0000313" key="3">
    <source>
        <dbReference type="EMBL" id="MFC7333893.1"/>
    </source>
</evidence>